<sequence>MPLHCKLIVRTEAAEWQKWKN</sequence>
<reference evidence="1" key="2">
    <citation type="journal article" date="2015" name="Fish Shellfish Immunol.">
        <title>Early steps in the European eel (Anguilla anguilla)-Vibrio vulnificus interaction in the gills: Role of the RtxA13 toxin.</title>
        <authorList>
            <person name="Callol A."/>
            <person name="Pajuelo D."/>
            <person name="Ebbesson L."/>
            <person name="Teles M."/>
            <person name="MacKenzie S."/>
            <person name="Amaro C."/>
        </authorList>
    </citation>
    <scope>NUCLEOTIDE SEQUENCE</scope>
</reference>
<name>A0A0E9XE93_ANGAN</name>
<evidence type="ECO:0000313" key="1">
    <source>
        <dbReference type="EMBL" id="JAI00950.1"/>
    </source>
</evidence>
<accession>A0A0E9XE93</accession>
<dbReference type="EMBL" id="GBXM01007628">
    <property type="protein sequence ID" value="JAI00950.1"/>
    <property type="molecule type" value="Transcribed_RNA"/>
</dbReference>
<organism evidence="1">
    <name type="scientific">Anguilla anguilla</name>
    <name type="common">European freshwater eel</name>
    <name type="synonym">Muraena anguilla</name>
    <dbReference type="NCBI Taxonomy" id="7936"/>
    <lineage>
        <taxon>Eukaryota</taxon>
        <taxon>Metazoa</taxon>
        <taxon>Chordata</taxon>
        <taxon>Craniata</taxon>
        <taxon>Vertebrata</taxon>
        <taxon>Euteleostomi</taxon>
        <taxon>Actinopterygii</taxon>
        <taxon>Neopterygii</taxon>
        <taxon>Teleostei</taxon>
        <taxon>Anguilliformes</taxon>
        <taxon>Anguillidae</taxon>
        <taxon>Anguilla</taxon>
    </lineage>
</organism>
<protein>
    <submittedName>
        <fullName evidence="1">Uncharacterized protein</fullName>
    </submittedName>
</protein>
<reference evidence="1" key="1">
    <citation type="submission" date="2014-11" db="EMBL/GenBank/DDBJ databases">
        <authorList>
            <person name="Amaro Gonzalez C."/>
        </authorList>
    </citation>
    <scope>NUCLEOTIDE SEQUENCE</scope>
</reference>
<proteinExistence type="predicted"/>
<dbReference type="AlphaFoldDB" id="A0A0E9XE93"/>